<sequence>MALIWYENCLSTTLLTSVYWQHELADMLVSTLSHAPVLTDFVCKWYFIIEPSFGADQESVMLLRSILSSYGDTCGFVFSTIVSGTSAASASGIIDGFDSGTNSMLTRKIPKIIGKLFLSVTFYLFIRSFMFDHYTSHHYRGFSYLNFLILIKSK</sequence>
<protein>
    <submittedName>
        <fullName evidence="2">Uncharacterized protein</fullName>
    </submittedName>
</protein>
<keyword evidence="1" id="KW-1133">Transmembrane helix</keyword>
<proteinExistence type="predicted"/>
<reference evidence="2" key="1">
    <citation type="journal article" date="2014" name="Genome Biol. Evol.">
        <title>Pangenome evidence for extensive interdomain horizontal transfer affecting lineage core and shell genes in uncultured planktonic thaumarchaeota and euryarchaeota.</title>
        <authorList>
            <person name="Deschamps P."/>
            <person name="Zivanovic Y."/>
            <person name="Moreira D."/>
            <person name="Rodriguez-Valera F."/>
            <person name="Lopez-Garcia P."/>
        </authorList>
    </citation>
    <scope>NUCLEOTIDE SEQUENCE</scope>
</reference>
<keyword evidence="1" id="KW-0472">Membrane</keyword>
<dbReference type="AlphaFoldDB" id="A0A075GPS4"/>
<evidence type="ECO:0000313" key="2">
    <source>
        <dbReference type="EMBL" id="AIF05060.1"/>
    </source>
</evidence>
<accession>A0A075GPS4</accession>
<keyword evidence="1" id="KW-0812">Transmembrane</keyword>
<feature type="transmembrane region" description="Helical" evidence="1">
    <location>
        <begin position="112"/>
        <end position="130"/>
    </location>
</feature>
<name>A0A075GPS4_9ARCH</name>
<organism evidence="2">
    <name type="scientific">uncultured marine thaumarchaeote KM3_179_B04</name>
    <dbReference type="NCBI Taxonomy" id="1456061"/>
    <lineage>
        <taxon>Archaea</taxon>
        <taxon>Nitrososphaerota</taxon>
        <taxon>environmental samples</taxon>
    </lineage>
</organism>
<dbReference type="EMBL" id="KF900727">
    <property type="protein sequence ID" value="AIF05060.1"/>
    <property type="molecule type" value="Genomic_DNA"/>
</dbReference>
<evidence type="ECO:0000256" key="1">
    <source>
        <dbReference type="SAM" id="Phobius"/>
    </source>
</evidence>